<keyword evidence="6" id="KW-1185">Reference proteome</keyword>
<keyword evidence="5" id="KW-0436">Ligase</keyword>
<organism evidence="6">
    <name type="scientific">Perkinsus marinus (strain ATCC 50983 / TXsc)</name>
    <dbReference type="NCBI Taxonomy" id="423536"/>
    <lineage>
        <taxon>Eukaryota</taxon>
        <taxon>Sar</taxon>
        <taxon>Alveolata</taxon>
        <taxon>Perkinsozoa</taxon>
        <taxon>Perkinsea</taxon>
        <taxon>Perkinsida</taxon>
        <taxon>Perkinsidae</taxon>
        <taxon>Perkinsus</taxon>
    </lineage>
</organism>
<dbReference type="GO" id="GO:0009113">
    <property type="term" value="P:purine nucleobase biosynthetic process"/>
    <property type="evidence" value="ECO:0007669"/>
    <property type="project" value="InterPro"/>
</dbReference>
<dbReference type="Pfam" id="PF02843">
    <property type="entry name" value="GARS_C"/>
    <property type="match status" value="1"/>
</dbReference>
<dbReference type="Proteomes" id="UP000007800">
    <property type="component" value="Unassembled WGS sequence"/>
</dbReference>
<dbReference type="InterPro" id="IPR000115">
    <property type="entry name" value="PRibGlycinamide_synth"/>
</dbReference>
<dbReference type="SUPFAM" id="SSF51246">
    <property type="entry name" value="Rudiment single hybrid motif"/>
    <property type="match status" value="1"/>
</dbReference>
<dbReference type="RefSeq" id="XP_002774037.1">
    <property type="nucleotide sequence ID" value="XM_002773991.1"/>
</dbReference>
<dbReference type="Gene3D" id="3.30.470.20">
    <property type="entry name" value="ATP-grasp fold, B domain"/>
    <property type="match status" value="1"/>
</dbReference>
<dbReference type="GO" id="GO:0004637">
    <property type="term" value="F:phosphoribosylamine-glycine ligase activity"/>
    <property type="evidence" value="ECO:0007669"/>
    <property type="project" value="InterPro"/>
</dbReference>
<dbReference type="InterPro" id="IPR011054">
    <property type="entry name" value="Rudment_hybrid_motif"/>
</dbReference>
<evidence type="ECO:0000256" key="2">
    <source>
        <dbReference type="ARBA" id="ARBA00042242"/>
    </source>
</evidence>
<evidence type="ECO:0000313" key="6">
    <source>
        <dbReference type="Proteomes" id="UP000007800"/>
    </source>
</evidence>
<dbReference type="InParanoid" id="C5LBN2"/>
<dbReference type="EMBL" id="GG680918">
    <property type="protein sequence ID" value="EER05853.1"/>
    <property type="molecule type" value="Genomic_DNA"/>
</dbReference>
<evidence type="ECO:0000259" key="4">
    <source>
        <dbReference type="SMART" id="SM01210"/>
    </source>
</evidence>
<feature type="non-terminal residue" evidence="5">
    <location>
        <position position="1"/>
    </location>
</feature>
<dbReference type="InterPro" id="IPR020559">
    <property type="entry name" value="PRibGlycinamide_synth_CS"/>
</dbReference>
<feature type="non-terminal residue" evidence="5">
    <location>
        <position position="139"/>
    </location>
</feature>
<feature type="domain" description="Phosphoribosylglycinamide synthetase C-domain" evidence="4">
    <location>
        <begin position="67"/>
        <end position="139"/>
    </location>
</feature>
<dbReference type="AlphaFoldDB" id="C5LBN2"/>
<dbReference type="InterPro" id="IPR020560">
    <property type="entry name" value="PRibGlycinamide_synth_C-dom"/>
</dbReference>
<proteinExistence type="inferred from homology"/>
<dbReference type="PANTHER" id="PTHR43472">
    <property type="entry name" value="PHOSPHORIBOSYLAMINE--GLYCINE LIGASE"/>
    <property type="match status" value="1"/>
</dbReference>
<gene>
    <name evidence="5" type="ORF">Pmar_PMAR011905</name>
</gene>
<dbReference type="PROSITE" id="PS00184">
    <property type="entry name" value="GARS"/>
    <property type="match status" value="1"/>
</dbReference>
<accession>C5LBN2</accession>
<evidence type="ECO:0000256" key="1">
    <source>
        <dbReference type="ARBA" id="ARBA00038345"/>
    </source>
</evidence>
<dbReference type="OrthoDB" id="2018833at2759"/>
<evidence type="ECO:0000313" key="5">
    <source>
        <dbReference type="EMBL" id="EER05853.1"/>
    </source>
</evidence>
<dbReference type="GeneID" id="9064582"/>
<dbReference type="PANTHER" id="PTHR43472:SF1">
    <property type="entry name" value="PHOSPHORIBOSYLAMINE--GLYCINE LIGASE, CHLOROPLASTIC"/>
    <property type="match status" value="1"/>
</dbReference>
<dbReference type="InterPro" id="IPR037123">
    <property type="entry name" value="PRibGlycinamide_synth_C_sf"/>
</dbReference>
<evidence type="ECO:0000256" key="3">
    <source>
        <dbReference type="ARBA" id="ARBA00042864"/>
    </source>
</evidence>
<name>C5LBN2_PERM5</name>
<dbReference type="Gene3D" id="3.90.600.10">
    <property type="entry name" value="Phosphoribosylglycinamide synthetase, C-terminal domain"/>
    <property type="match status" value="1"/>
</dbReference>
<comment type="similarity">
    <text evidence="1">Belongs to the GARS family.</text>
</comment>
<sequence>FCEMLLGCAGPKVLEYNCRFGDPETQALLPLLVSNKIDCYDLFLSCTAAGKQLSSKLSARLDAIKGSSVTVVLASRGYPGGFTKGHPINGVNRAECVPGVHVYYAGAQFDEKRVVVTSGGRVLSVTAGGETVRDAAERA</sequence>
<reference evidence="5 6" key="1">
    <citation type="submission" date="2008-07" db="EMBL/GenBank/DDBJ databases">
        <authorList>
            <person name="El-Sayed N."/>
            <person name="Caler E."/>
            <person name="Inman J."/>
            <person name="Amedeo P."/>
            <person name="Hass B."/>
            <person name="Wortman J."/>
        </authorList>
    </citation>
    <scope>NUCLEOTIDE SEQUENCE [LARGE SCALE GENOMIC DNA]</scope>
    <source>
        <strain evidence="6">ATCC 50983 / TXsc</strain>
    </source>
</reference>
<protein>
    <recommendedName>
        <fullName evidence="2">Glycinamide ribonucleotide synthetase</fullName>
    </recommendedName>
    <alternativeName>
        <fullName evidence="3">Phosphoribosylglycinamide synthetase</fullName>
    </alternativeName>
</protein>
<dbReference type="SMART" id="SM01210">
    <property type="entry name" value="GARS_C"/>
    <property type="match status" value="1"/>
</dbReference>